<proteinExistence type="predicted"/>
<protein>
    <recommendedName>
        <fullName evidence="5">Ankyrin repeat domain-containing protein</fullName>
    </recommendedName>
</protein>
<dbReference type="GO" id="GO:0070531">
    <property type="term" value="C:BRCA1-A complex"/>
    <property type="evidence" value="ECO:0007669"/>
    <property type="project" value="TreeGrafter"/>
</dbReference>
<dbReference type="AlphaFoldDB" id="A0A8C6V3D0"/>
<evidence type="ECO:0000313" key="3">
    <source>
        <dbReference type="Ensembl" id="ENSNMLP00000045079.1"/>
    </source>
</evidence>
<keyword evidence="2" id="KW-0040">ANK repeat</keyword>
<sequence length="125" mass="13659">TNRDILDFLLKKGADPNIMNPSGCTALHCASECQAPPIFVRHLLEAKANPNICLPIGFTALQIAACNKMEAVVKLLISAGALVTPLRVEYLRNIGNHEEIANCRKAEDELISAVEEFVVEKSMEN</sequence>
<evidence type="ECO:0000256" key="2">
    <source>
        <dbReference type="ARBA" id="ARBA00023043"/>
    </source>
</evidence>
<dbReference type="GO" id="GO:0085020">
    <property type="term" value="P:protein K6-linked ubiquitination"/>
    <property type="evidence" value="ECO:0007669"/>
    <property type="project" value="TreeGrafter"/>
</dbReference>
<evidence type="ECO:0000313" key="4">
    <source>
        <dbReference type="Proteomes" id="UP000694523"/>
    </source>
</evidence>
<evidence type="ECO:0000256" key="1">
    <source>
        <dbReference type="ARBA" id="ARBA00022737"/>
    </source>
</evidence>
<dbReference type="SUPFAM" id="SSF48403">
    <property type="entry name" value="Ankyrin repeat"/>
    <property type="match status" value="1"/>
</dbReference>
<dbReference type="SMART" id="SM00248">
    <property type="entry name" value="ANK"/>
    <property type="match status" value="2"/>
</dbReference>
<dbReference type="Gene3D" id="1.25.40.20">
    <property type="entry name" value="Ankyrin repeat-containing domain"/>
    <property type="match status" value="1"/>
</dbReference>
<dbReference type="PANTHER" id="PTHR24171:SF8">
    <property type="entry name" value="BRCA1-ASSOCIATED RING DOMAIN PROTEIN 1"/>
    <property type="match status" value="1"/>
</dbReference>
<dbReference type="GO" id="GO:0031436">
    <property type="term" value="C:BRCA1-BARD1 complex"/>
    <property type="evidence" value="ECO:0007669"/>
    <property type="project" value="TreeGrafter"/>
</dbReference>
<accession>A0A8C6V3D0</accession>
<organism evidence="3 4">
    <name type="scientific">Neogobius melanostomus</name>
    <name type="common">round goby</name>
    <dbReference type="NCBI Taxonomy" id="47308"/>
    <lineage>
        <taxon>Eukaryota</taxon>
        <taxon>Metazoa</taxon>
        <taxon>Chordata</taxon>
        <taxon>Craniata</taxon>
        <taxon>Vertebrata</taxon>
        <taxon>Euteleostomi</taxon>
        <taxon>Actinopterygii</taxon>
        <taxon>Neopterygii</taxon>
        <taxon>Teleostei</taxon>
        <taxon>Neoteleostei</taxon>
        <taxon>Acanthomorphata</taxon>
        <taxon>Gobiaria</taxon>
        <taxon>Gobiiformes</taxon>
        <taxon>Gobioidei</taxon>
        <taxon>Gobiidae</taxon>
        <taxon>Benthophilinae</taxon>
        <taxon>Neogobiini</taxon>
        <taxon>Neogobius</taxon>
    </lineage>
</organism>
<name>A0A8C6V3D0_9GOBI</name>
<dbReference type="Proteomes" id="UP000694523">
    <property type="component" value="Unplaced"/>
</dbReference>
<dbReference type="InterPro" id="IPR036770">
    <property type="entry name" value="Ankyrin_rpt-contain_sf"/>
</dbReference>
<dbReference type="InterPro" id="IPR002110">
    <property type="entry name" value="Ankyrin_rpt"/>
</dbReference>
<reference evidence="3" key="1">
    <citation type="submission" date="2025-08" db="UniProtKB">
        <authorList>
            <consortium name="Ensembl"/>
        </authorList>
    </citation>
    <scope>IDENTIFICATION</scope>
</reference>
<dbReference type="GO" id="GO:0004842">
    <property type="term" value="F:ubiquitin-protein transferase activity"/>
    <property type="evidence" value="ECO:0007669"/>
    <property type="project" value="TreeGrafter"/>
</dbReference>
<dbReference type="Ensembl" id="ENSNMLT00000050020.1">
    <property type="protein sequence ID" value="ENSNMLP00000045079.1"/>
    <property type="gene ID" value="ENSNMLG00000027206.1"/>
</dbReference>
<dbReference type="Pfam" id="PF12796">
    <property type="entry name" value="Ank_2"/>
    <property type="match status" value="1"/>
</dbReference>
<dbReference type="PANTHER" id="PTHR24171">
    <property type="entry name" value="ANKYRIN REPEAT DOMAIN-CONTAINING PROTEIN 39-RELATED"/>
    <property type="match status" value="1"/>
</dbReference>
<keyword evidence="4" id="KW-1185">Reference proteome</keyword>
<reference evidence="3" key="2">
    <citation type="submission" date="2025-09" db="UniProtKB">
        <authorList>
            <consortium name="Ensembl"/>
        </authorList>
    </citation>
    <scope>IDENTIFICATION</scope>
</reference>
<keyword evidence="1" id="KW-0677">Repeat</keyword>
<evidence type="ECO:0008006" key="5">
    <source>
        <dbReference type="Google" id="ProtNLM"/>
    </source>
</evidence>